<dbReference type="InterPro" id="IPR050808">
    <property type="entry name" value="Phage_Integrase"/>
</dbReference>
<comment type="caution">
    <text evidence="8">The sequence shown here is derived from an EMBL/GenBank/DDBJ whole genome shotgun (WGS) entry which is preliminary data.</text>
</comment>
<dbReference type="GO" id="GO:0003677">
    <property type="term" value="F:DNA binding"/>
    <property type="evidence" value="ECO:0007669"/>
    <property type="project" value="UniProtKB-UniRule"/>
</dbReference>
<dbReference type="GO" id="GO:0006310">
    <property type="term" value="P:DNA recombination"/>
    <property type="evidence" value="ECO:0007669"/>
    <property type="project" value="UniProtKB-KW"/>
</dbReference>
<evidence type="ECO:0000256" key="3">
    <source>
        <dbReference type="ARBA" id="ARBA00023125"/>
    </source>
</evidence>
<dbReference type="Gene3D" id="1.10.150.130">
    <property type="match status" value="1"/>
</dbReference>
<dbReference type="InterPro" id="IPR013762">
    <property type="entry name" value="Integrase-like_cat_sf"/>
</dbReference>
<dbReference type="InterPro" id="IPR044068">
    <property type="entry name" value="CB"/>
</dbReference>
<dbReference type="PANTHER" id="PTHR30629">
    <property type="entry name" value="PROPHAGE INTEGRASE"/>
    <property type="match status" value="1"/>
</dbReference>
<dbReference type="AlphaFoldDB" id="A0A5B2TC67"/>
<dbReference type="Proteomes" id="UP000322110">
    <property type="component" value="Unassembled WGS sequence"/>
</dbReference>
<name>A0A5B2TC67_9PROT</name>
<gene>
    <name evidence="8" type="ORF">F0Q34_18965</name>
</gene>
<dbReference type="RefSeq" id="WP_149813843.1">
    <property type="nucleotide sequence ID" value="NZ_VUKA01000018.1"/>
</dbReference>
<proteinExistence type="inferred from homology"/>
<evidence type="ECO:0000256" key="6">
    <source>
        <dbReference type="SAM" id="MobiDB-lite"/>
    </source>
</evidence>
<dbReference type="Gene3D" id="1.10.443.10">
    <property type="entry name" value="Intergrase catalytic core"/>
    <property type="match status" value="1"/>
</dbReference>
<sequence>MTASPPLAPREAIPAGLKPVRKRLADGTERIYYFDRKTGKALGSDREKAIEWLRDIRGDAIAPRTLDPRNFEALVAAYKASPEFRDKKPSTRTQYAYELEELLGDLHGVRLADITPAVIYAIRDKVAERGHRHKANSLVRMLRILFSFAKARRLVSSKPTEDVTLVPVSPRTEVWTQQQVDLFLADARPSLKAGMALLLYTVQRLSDVLALTRDNLHENQVDGRLWIGLRQNKTAALVWTPCHSALAEILRALPADQHLLVPSPRGLPWLKRNFARAWDKHLQAVNHTLAREALRATPLCGKRGKVRERTKATIRQQLLSDLQRRDLRRTGMVQMALAGATPSQIAAVSGHSIDQTMKILDTYIPRRGDVAAGAITAWEANRPLGTAFSGPGTRTGNQFPDPGNQKRLRLISA</sequence>
<dbReference type="InterPro" id="IPR010998">
    <property type="entry name" value="Integrase_recombinase_N"/>
</dbReference>
<keyword evidence="4" id="KW-0233">DNA recombination</keyword>
<organism evidence="8 9">
    <name type="scientific">Teichococcus oryzae</name>
    <dbReference type="NCBI Taxonomy" id="1608942"/>
    <lineage>
        <taxon>Bacteria</taxon>
        <taxon>Pseudomonadati</taxon>
        <taxon>Pseudomonadota</taxon>
        <taxon>Alphaproteobacteria</taxon>
        <taxon>Acetobacterales</taxon>
        <taxon>Roseomonadaceae</taxon>
        <taxon>Roseomonas</taxon>
    </lineage>
</organism>
<evidence type="ECO:0000313" key="8">
    <source>
        <dbReference type="EMBL" id="KAA2211665.1"/>
    </source>
</evidence>
<protein>
    <submittedName>
        <fullName evidence="8">Integrase</fullName>
    </submittedName>
</protein>
<keyword evidence="2" id="KW-0229">DNA integration</keyword>
<evidence type="ECO:0000259" key="7">
    <source>
        <dbReference type="PROSITE" id="PS51900"/>
    </source>
</evidence>
<evidence type="ECO:0000256" key="5">
    <source>
        <dbReference type="PROSITE-ProRule" id="PRU01248"/>
    </source>
</evidence>
<dbReference type="EMBL" id="VUKA01000018">
    <property type="protein sequence ID" value="KAA2211665.1"/>
    <property type="molecule type" value="Genomic_DNA"/>
</dbReference>
<evidence type="ECO:0000313" key="9">
    <source>
        <dbReference type="Proteomes" id="UP000322110"/>
    </source>
</evidence>
<dbReference type="PROSITE" id="PS51900">
    <property type="entry name" value="CB"/>
    <property type="match status" value="1"/>
</dbReference>
<dbReference type="GO" id="GO:0015074">
    <property type="term" value="P:DNA integration"/>
    <property type="evidence" value="ECO:0007669"/>
    <property type="project" value="UniProtKB-KW"/>
</dbReference>
<dbReference type="SUPFAM" id="SSF56349">
    <property type="entry name" value="DNA breaking-rejoining enzymes"/>
    <property type="match status" value="1"/>
</dbReference>
<dbReference type="InterPro" id="IPR011010">
    <property type="entry name" value="DNA_brk_join_enz"/>
</dbReference>
<evidence type="ECO:0000256" key="2">
    <source>
        <dbReference type="ARBA" id="ARBA00022908"/>
    </source>
</evidence>
<comment type="similarity">
    <text evidence="1">Belongs to the 'phage' integrase family.</text>
</comment>
<reference evidence="8 9" key="1">
    <citation type="journal article" date="2015" name="Int. J. Syst. Evol. Microbiol.">
        <title>Roseomonas oryzae sp. nov., isolated from paddy rhizosphere soil.</title>
        <authorList>
            <person name="Ramaprasad E.V."/>
            <person name="Sasikala Ch."/>
            <person name="Ramana Ch.V."/>
        </authorList>
    </citation>
    <scope>NUCLEOTIDE SEQUENCE [LARGE SCALE GENOMIC DNA]</scope>
    <source>
        <strain evidence="8 9">KCTC 42542</strain>
    </source>
</reference>
<dbReference type="OrthoDB" id="7873969at2"/>
<keyword evidence="9" id="KW-1185">Reference proteome</keyword>
<evidence type="ECO:0000256" key="4">
    <source>
        <dbReference type="ARBA" id="ARBA00023172"/>
    </source>
</evidence>
<accession>A0A5B2TC67</accession>
<feature type="region of interest" description="Disordered" evidence="6">
    <location>
        <begin position="387"/>
        <end position="413"/>
    </location>
</feature>
<feature type="domain" description="Core-binding (CB)" evidence="7">
    <location>
        <begin position="69"/>
        <end position="153"/>
    </location>
</feature>
<keyword evidence="3 5" id="KW-0238">DNA-binding</keyword>
<dbReference type="PANTHER" id="PTHR30629:SF2">
    <property type="entry name" value="PROPHAGE INTEGRASE INTS-RELATED"/>
    <property type="match status" value="1"/>
</dbReference>
<evidence type="ECO:0000256" key="1">
    <source>
        <dbReference type="ARBA" id="ARBA00008857"/>
    </source>
</evidence>